<name>A0ABS5WGF1_9FLAO</name>
<dbReference type="Proteomes" id="UP000740413">
    <property type="component" value="Unassembled WGS sequence"/>
</dbReference>
<evidence type="ECO:0000313" key="1">
    <source>
        <dbReference type="EMBL" id="MBT2162011.1"/>
    </source>
</evidence>
<accession>A0ABS5WGF1</accession>
<dbReference type="EMBL" id="JACATN010000003">
    <property type="protein sequence ID" value="MBT2162011.1"/>
    <property type="molecule type" value="Genomic_DNA"/>
</dbReference>
<gene>
    <name evidence="1" type="ORF">HW347_12105</name>
</gene>
<reference evidence="2" key="1">
    <citation type="submission" date="2023-07" db="EMBL/GenBank/DDBJ databases">
        <title>Zobellia barbeyronii sp. nov., a new marine flavobacterium, isolated from green and red algae.</title>
        <authorList>
            <person name="Nedashkovskaya O.I."/>
            <person name="Otstavnykh N."/>
            <person name="Zhukova N."/>
            <person name="Guzev K."/>
            <person name="Chausova V."/>
            <person name="Tekutyeva L."/>
            <person name="Mikhailov V."/>
            <person name="Isaeva M."/>
        </authorList>
    </citation>
    <scope>NUCLEOTIDE SEQUENCE [LARGE SCALE GENOMIC DNA]</scope>
    <source>
        <strain evidence="2">KMM 6746</strain>
    </source>
</reference>
<organism evidence="1 2">
    <name type="scientific">Zobellia barbeyronii</name>
    <dbReference type="NCBI Taxonomy" id="2748009"/>
    <lineage>
        <taxon>Bacteria</taxon>
        <taxon>Pseudomonadati</taxon>
        <taxon>Bacteroidota</taxon>
        <taxon>Flavobacteriia</taxon>
        <taxon>Flavobacteriales</taxon>
        <taxon>Flavobacteriaceae</taxon>
        <taxon>Zobellia</taxon>
    </lineage>
</organism>
<evidence type="ECO:0000313" key="2">
    <source>
        <dbReference type="Proteomes" id="UP000740413"/>
    </source>
</evidence>
<protein>
    <submittedName>
        <fullName evidence="1">Uncharacterized protein</fullName>
    </submittedName>
</protein>
<sequence>MVLLVETYYFRKKKKMNLNEITQVKKFAGDYILKTKREELTIYTQVIDEDSLADLDAVLSQLDLPTDRTPFAKAV</sequence>
<proteinExistence type="predicted"/>
<keyword evidence="2" id="KW-1185">Reference proteome</keyword>
<dbReference type="RefSeq" id="WP_214612074.1">
    <property type="nucleotide sequence ID" value="NZ_JACATN010000003.1"/>
</dbReference>
<comment type="caution">
    <text evidence="1">The sequence shown here is derived from an EMBL/GenBank/DDBJ whole genome shotgun (WGS) entry which is preliminary data.</text>
</comment>